<accession>A0ABV8UND9</accession>
<evidence type="ECO:0000313" key="4">
    <source>
        <dbReference type="Proteomes" id="UP001595799"/>
    </source>
</evidence>
<dbReference type="Pfam" id="PF00565">
    <property type="entry name" value="SNase"/>
    <property type="match status" value="1"/>
</dbReference>
<dbReference type="SMART" id="SM00318">
    <property type="entry name" value="SNc"/>
    <property type="match status" value="1"/>
</dbReference>
<organism evidence="3 4">
    <name type="scientific">Fodinicurvata halophila</name>
    <dbReference type="NCBI Taxonomy" id="1419723"/>
    <lineage>
        <taxon>Bacteria</taxon>
        <taxon>Pseudomonadati</taxon>
        <taxon>Pseudomonadota</taxon>
        <taxon>Alphaproteobacteria</taxon>
        <taxon>Rhodospirillales</taxon>
        <taxon>Rhodovibrionaceae</taxon>
        <taxon>Fodinicurvata</taxon>
    </lineage>
</organism>
<evidence type="ECO:0000256" key="1">
    <source>
        <dbReference type="SAM" id="SignalP"/>
    </source>
</evidence>
<dbReference type="Proteomes" id="UP001595799">
    <property type="component" value="Unassembled WGS sequence"/>
</dbReference>
<protein>
    <submittedName>
        <fullName evidence="3">Thermonuclease family protein</fullName>
    </submittedName>
</protein>
<keyword evidence="4" id="KW-1185">Reference proteome</keyword>
<feature type="chain" id="PRO_5047264163" evidence="1">
    <location>
        <begin position="22"/>
        <end position="230"/>
    </location>
</feature>
<evidence type="ECO:0000313" key="3">
    <source>
        <dbReference type="EMBL" id="MFC4352256.1"/>
    </source>
</evidence>
<dbReference type="EMBL" id="JBHSCW010000006">
    <property type="protein sequence ID" value="MFC4352256.1"/>
    <property type="molecule type" value="Genomic_DNA"/>
</dbReference>
<dbReference type="SUPFAM" id="SSF50199">
    <property type="entry name" value="Staphylococcal nuclease"/>
    <property type="match status" value="1"/>
</dbReference>
<feature type="domain" description="TNase-like" evidence="2">
    <location>
        <begin position="31"/>
        <end position="146"/>
    </location>
</feature>
<dbReference type="PANTHER" id="PTHR12302">
    <property type="entry name" value="EBNA2 BINDING PROTEIN P100"/>
    <property type="match status" value="1"/>
</dbReference>
<name>A0ABV8UND9_9PROT</name>
<comment type="caution">
    <text evidence="3">The sequence shown here is derived from an EMBL/GenBank/DDBJ whole genome shotgun (WGS) entry which is preliminary data.</text>
</comment>
<dbReference type="PANTHER" id="PTHR12302:SF26">
    <property type="entry name" value="BLR1266 PROTEIN"/>
    <property type="match status" value="1"/>
</dbReference>
<dbReference type="InterPro" id="IPR035437">
    <property type="entry name" value="SNase_OB-fold_sf"/>
</dbReference>
<proteinExistence type="predicted"/>
<evidence type="ECO:0000259" key="2">
    <source>
        <dbReference type="PROSITE" id="PS50830"/>
    </source>
</evidence>
<sequence>MLRISAFLVSLCLLASAETLAAPEISGRASVVDGDTIEIHGHRIRLHGIDAPESRQLCVDDSGQKWSCGQKAAFALADRIGQAPVQCEGVAMDRYDRVVSVCRKGDVDLNGWMVSQGWAVAYRQYSEAYVNHEERAQEAERNIWASDFVMPWDWRRGDRVGGQEAATRSEAPSQSRNCNIKGNINRDGVKIYHMPSDDYYGRTRISPSRGERWFCSEEEARDAGWRRARR</sequence>
<feature type="signal peptide" evidence="1">
    <location>
        <begin position="1"/>
        <end position="21"/>
    </location>
</feature>
<gene>
    <name evidence="3" type="ORF">ACFOW6_11965</name>
</gene>
<dbReference type="PROSITE" id="PS50830">
    <property type="entry name" value="TNASE_3"/>
    <property type="match status" value="1"/>
</dbReference>
<keyword evidence="1" id="KW-0732">Signal</keyword>
<dbReference type="InterPro" id="IPR016071">
    <property type="entry name" value="Staphylococal_nuclease_OB-fold"/>
</dbReference>
<dbReference type="Gene3D" id="2.40.50.90">
    <property type="match status" value="1"/>
</dbReference>
<reference evidence="4" key="1">
    <citation type="journal article" date="2019" name="Int. J. Syst. Evol. Microbiol.">
        <title>The Global Catalogue of Microorganisms (GCM) 10K type strain sequencing project: providing services to taxonomists for standard genome sequencing and annotation.</title>
        <authorList>
            <consortium name="The Broad Institute Genomics Platform"/>
            <consortium name="The Broad Institute Genome Sequencing Center for Infectious Disease"/>
            <person name="Wu L."/>
            <person name="Ma J."/>
        </authorList>
    </citation>
    <scope>NUCLEOTIDE SEQUENCE [LARGE SCALE GENOMIC DNA]</scope>
    <source>
        <strain evidence="4">CECT 8472</strain>
    </source>
</reference>
<dbReference type="RefSeq" id="WP_382422659.1">
    <property type="nucleotide sequence ID" value="NZ_JBHSCW010000006.1"/>
</dbReference>